<name>A0AAN4W3B6_9BACT</name>
<evidence type="ECO:0000313" key="5">
    <source>
        <dbReference type="EMBL" id="GJM64129.1"/>
    </source>
</evidence>
<proteinExistence type="predicted"/>
<dbReference type="InterPro" id="IPR000524">
    <property type="entry name" value="Tscrpt_reg_HTH_GntR"/>
</dbReference>
<dbReference type="Proteomes" id="UP001310022">
    <property type="component" value="Unassembled WGS sequence"/>
</dbReference>
<dbReference type="PROSITE" id="PS50949">
    <property type="entry name" value="HTH_GNTR"/>
    <property type="match status" value="1"/>
</dbReference>
<protein>
    <submittedName>
        <fullName evidence="5">GntR family transcriptional regulator</fullName>
    </submittedName>
</protein>
<dbReference type="PANTHER" id="PTHR43537">
    <property type="entry name" value="TRANSCRIPTIONAL REGULATOR, GNTR FAMILY"/>
    <property type="match status" value="1"/>
</dbReference>
<keyword evidence="3" id="KW-0804">Transcription</keyword>
<accession>A0AAN4W3B6</accession>
<organism evidence="5 6">
    <name type="scientific">Persicobacter diffluens</name>
    <dbReference type="NCBI Taxonomy" id="981"/>
    <lineage>
        <taxon>Bacteria</taxon>
        <taxon>Pseudomonadati</taxon>
        <taxon>Bacteroidota</taxon>
        <taxon>Cytophagia</taxon>
        <taxon>Cytophagales</taxon>
        <taxon>Persicobacteraceae</taxon>
        <taxon>Persicobacter</taxon>
    </lineage>
</organism>
<dbReference type="SUPFAM" id="SSF46785">
    <property type="entry name" value="Winged helix' DNA-binding domain"/>
    <property type="match status" value="1"/>
</dbReference>
<dbReference type="SMART" id="SM00895">
    <property type="entry name" value="FCD"/>
    <property type="match status" value="1"/>
</dbReference>
<evidence type="ECO:0000256" key="3">
    <source>
        <dbReference type="ARBA" id="ARBA00023163"/>
    </source>
</evidence>
<dbReference type="EMBL" id="BQKE01000004">
    <property type="protein sequence ID" value="GJM64129.1"/>
    <property type="molecule type" value="Genomic_DNA"/>
</dbReference>
<dbReference type="CDD" id="cd07377">
    <property type="entry name" value="WHTH_GntR"/>
    <property type="match status" value="1"/>
</dbReference>
<dbReference type="InterPro" id="IPR008920">
    <property type="entry name" value="TF_FadR/GntR_C"/>
</dbReference>
<dbReference type="Pfam" id="PF00392">
    <property type="entry name" value="GntR"/>
    <property type="match status" value="1"/>
</dbReference>
<feature type="domain" description="HTH gntR-type" evidence="4">
    <location>
        <begin position="9"/>
        <end position="77"/>
    </location>
</feature>
<dbReference type="AlphaFoldDB" id="A0AAN4W3B6"/>
<evidence type="ECO:0000313" key="6">
    <source>
        <dbReference type="Proteomes" id="UP001310022"/>
    </source>
</evidence>
<dbReference type="RefSeq" id="WP_338239212.1">
    <property type="nucleotide sequence ID" value="NZ_BQKE01000004.1"/>
</dbReference>
<dbReference type="PRINTS" id="PR00035">
    <property type="entry name" value="HTHGNTR"/>
</dbReference>
<keyword evidence="1" id="KW-0805">Transcription regulation</keyword>
<reference evidence="5 6" key="1">
    <citation type="submission" date="2021-12" db="EMBL/GenBank/DDBJ databases">
        <title>Genome sequencing of bacteria with rrn-lacking chromosome and rrn-plasmid.</title>
        <authorList>
            <person name="Anda M."/>
            <person name="Iwasaki W."/>
        </authorList>
    </citation>
    <scope>NUCLEOTIDE SEQUENCE [LARGE SCALE GENOMIC DNA]</scope>
    <source>
        <strain evidence="5 6">NBRC 15940</strain>
    </source>
</reference>
<dbReference type="Gene3D" id="1.20.120.530">
    <property type="entry name" value="GntR ligand-binding domain-like"/>
    <property type="match status" value="1"/>
</dbReference>
<keyword evidence="6" id="KW-1185">Reference proteome</keyword>
<dbReference type="Gene3D" id="1.10.10.10">
    <property type="entry name" value="Winged helix-like DNA-binding domain superfamily/Winged helix DNA-binding domain"/>
    <property type="match status" value="1"/>
</dbReference>
<dbReference type="InterPro" id="IPR036388">
    <property type="entry name" value="WH-like_DNA-bd_sf"/>
</dbReference>
<sequence length="236" mass="26453">MIFDTIKVEKPADVIIRQIRELIEGGTLNAGDVLPPERRLSEQFGVGRSYVRDAIKKLEFYGVLKTLPQSGTVVAGLGIDAMRGVIANILELHDTDFHSLVETRAMLEYNAVHLAAKRRTESDLINIREALAKHEAAVLEKKKNTSELDFLFHLAICEAAHNATLKSLMMVIMPDVIDFFDAEAVCSTSSKLKSIEEHKQVLKYIEEGDSKSARKAMEVHMAMVIEFSEKKLSNKR</sequence>
<dbReference type="PANTHER" id="PTHR43537:SF5">
    <property type="entry name" value="UXU OPERON TRANSCRIPTIONAL REGULATOR"/>
    <property type="match status" value="1"/>
</dbReference>
<comment type="caution">
    <text evidence="5">The sequence shown here is derived from an EMBL/GenBank/DDBJ whole genome shotgun (WGS) entry which is preliminary data.</text>
</comment>
<keyword evidence="2" id="KW-0238">DNA-binding</keyword>
<dbReference type="SUPFAM" id="SSF48008">
    <property type="entry name" value="GntR ligand-binding domain-like"/>
    <property type="match status" value="1"/>
</dbReference>
<dbReference type="InterPro" id="IPR036390">
    <property type="entry name" value="WH_DNA-bd_sf"/>
</dbReference>
<dbReference type="Pfam" id="PF07729">
    <property type="entry name" value="FCD"/>
    <property type="match status" value="1"/>
</dbReference>
<dbReference type="InterPro" id="IPR011711">
    <property type="entry name" value="GntR_C"/>
</dbReference>
<evidence type="ECO:0000256" key="2">
    <source>
        <dbReference type="ARBA" id="ARBA00023125"/>
    </source>
</evidence>
<evidence type="ECO:0000259" key="4">
    <source>
        <dbReference type="PROSITE" id="PS50949"/>
    </source>
</evidence>
<gene>
    <name evidence="5" type="ORF">PEDI_46810</name>
</gene>
<dbReference type="GO" id="GO:0003700">
    <property type="term" value="F:DNA-binding transcription factor activity"/>
    <property type="evidence" value="ECO:0007669"/>
    <property type="project" value="InterPro"/>
</dbReference>
<dbReference type="SMART" id="SM00345">
    <property type="entry name" value="HTH_GNTR"/>
    <property type="match status" value="1"/>
</dbReference>
<dbReference type="GO" id="GO:0003677">
    <property type="term" value="F:DNA binding"/>
    <property type="evidence" value="ECO:0007669"/>
    <property type="project" value="UniProtKB-KW"/>
</dbReference>
<evidence type="ECO:0000256" key="1">
    <source>
        <dbReference type="ARBA" id="ARBA00023015"/>
    </source>
</evidence>